<evidence type="ECO:0000256" key="3">
    <source>
        <dbReference type="PIRNR" id="PIRNR001365"/>
    </source>
</evidence>
<dbReference type="InterPro" id="IPR020624">
    <property type="entry name" value="Schiff_base-form_aldolases_CS"/>
</dbReference>
<dbReference type="PANTHER" id="PTHR42849">
    <property type="entry name" value="N-ACETYLNEURAMINATE LYASE"/>
    <property type="match status" value="1"/>
</dbReference>
<dbReference type="PRINTS" id="PR00146">
    <property type="entry name" value="DHPICSNTHASE"/>
</dbReference>
<keyword evidence="1 3" id="KW-0456">Lyase</keyword>
<feature type="binding site" evidence="5">
    <location>
        <position position="47"/>
    </location>
    <ligand>
        <name>pyruvate</name>
        <dbReference type="ChEBI" id="CHEBI:15361"/>
    </ligand>
</feature>
<feature type="active site" description="Proton donor/acceptor" evidence="4">
    <location>
        <position position="135"/>
    </location>
</feature>
<evidence type="ECO:0000256" key="1">
    <source>
        <dbReference type="ARBA" id="ARBA00023239"/>
    </source>
</evidence>
<name>A0A1I5I5M9_9ACTN</name>
<protein>
    <submittedName>
        <fullName evidence="6">4-hydroxy-tetrahydrodipicolinate synthase</fullName>
    </submittedName>
</protein>
<dbReference type="PIRSF" id="PIRSF001365">
    <property type="entry name" value="DHDPS"/>
    <property type="match status" value="1"/>
</dbReference>
<proteinExistence type="inferred from homology"/>
<feature type="active site" description="Schiff-base intermediate with substrate" evidence="4">
    <location>
        <position position="164"/>
    </location>
</feature>
<dbReference type="InterPro" id="IPR002220">
    <property type="entry name" value="DapA-like"/>
</dbReference>
<dbReference type="CDD" id="cd00408">
    <property type="entry name" value="DHDPS-like"/>
    <property type="match status" value="1"/>
</dbReference>
<sequence>MELHGLMSALATPFTAGGASLDEAALRSHVDSQIQGGVHALIPCGSTGEFTTLTVDERRLVTEIVIDQAAGRVPVVPHVGALTARDAIALGRHAEEKGADALMVVAPFYEALPMEDVLGFYRKVAGAVSVPIMVYNAPLATGVNIDPDTMASLAREVEQIKYVKDTSCDMHQAGILIHEYGDAFKTFVGLDTLYFTSLAVGGAGAINGAANLIAPELVAVWDAIQANNLADARKAWNLAYPVMRFLTTVPYNAGVKAGLDILGKSFGDPREPLGALPAEARSPLEAALKRIASA</sequence>
<dbReference type="STRING" id="1993.SAMN04489713_107143"/>
<dbReference type="PROSITE" id="PS00665">
    <property type="entry name" value="DHDPS_1"/>
    <property type="match status" value="1"/>
</dbReference>
<evidence type="ECO:0000313" key="7">
    <source>
        <dbReference type="Proteomes" id="UP000183413"/>
    </source>
</evidence>
<dbReference type="SMART" id="SM01130">
    <property type="entry name" value="DHDPS"/>
    <property type="match status" value="1"/>
</dbReference>
<feature type="binding site" evidence="5">
    <location>
        <position position="206"/>
    </location>
    <ligand>
        <name>pyruvate</name>
        <dbReference type="ChEBI" id="CHEBI:15361"/>
    </ligand>
</feature>
<dbReference type="Proteomes" id="UP000183413">
    <property type="component" value="Unassembled WGS sequence"/>
</dbReference>
<dbReference type="GO" id="GO:0005829">
    <property type="term" value="C:cytosol"/>
    <property type="evidence" value="ECO:0007669"/>
    <property type="project" value="TreeGrafter"/>
</dbReference>
<evidence type="ECO:0000256" key="5">
    <source>
        <dbReference type="PIRSR" id="PIRSR001365-2"/>
    </source>
</evidence>
<keyword evidence="2" id="KW-0704">Schiff base</keyword>
<gene>
    <name evidence="6" type="ORF">SAMN04489713_107143</name>
</gene>
<dbReference type="Gene3D" id="3.20.20.70">
    <property type="entry name" value="Aldolase class I"/>
    <property type="match status" value="1"/>
</dbReference>
<dbReference type="Pfam" id="PF00701">
    <property type="entry name" value="DHDPS"/>
    <property type="match status" value="1"/>
</dbReference>
<dbReference type="InterPro" id="IPR013785">
    <property type="entry name" value="Aldolase_TIM"/>
</dbReference>
<dbReference type="EMBL" id="FOVH01000007">
    <property type="protein sequence ID" value="SFO55882.1"/>
    <property type="molecule type" value="Genomic_DNA"/>
</dbReference>
<keyword evidence="7" id="KW-1185">Reference proteome</keyword>
<organism evidence="6 7">
    <name type="scientific">Actinomadura madurae</name>
    <dbReference type="NCBI Taxonomy" id="1993"/>
    <lineage>
        <taxon>Bacteria</taxon>
        <taxon>Bacillati</taxon>
        <taxon>Actinomycetota</taxon>
        <taxon>Actinomycetes</taxon>
        <taxon>Streptosporangiales</taxon>
        <taxon>Thermomonosporaceae</taxon>
        <taxon>Actinomadura</taxon>
    </lineage>
</organism>
<dbReference type="InParanoid" id="A0A1I5I5M9"/>
<evidence type="ECO:0000256" key="4">
    <source>
        <dbReference type="PIRSR" id="PIRSR001365-1"/>
    </source>
</evidence>
<dbReference type="SUPFAM" id="SSF51569">
    <property type="entry name" value="Aldolase"/>
    <property type="match status" value="1"/>
</dbReference>
<reference evidence="6 7" key="1">
    <citation type="submission" date="2016-10" db="EMBL/GenBank/DDBJ databases">
        <authorList>
            <person name="de Groot N.N."/>
        </authorList>
    </citation>
    <scope>NUCLEOTIDE SEQUENCE [LARGE SCALE GENOMIC DNA]</scope>
    <source>
        <strain evidence="6 7">DSM 43067</strain>
    </source>
</reference>
<dbReference type="GO" id="GO:0008747">
    <property type="term" value="F:N-acetylneuraminate lyase activity"/>
    <property type="evidence" value="ECO:0007669"/>
    <property type="project" value="TreeGrafter"/>
</dbReference>
<dbReference type="AlphaFoldDB" id="A0A1I5I5M9"/>
<dbReference type="PANTHER" id="PTHR42849:SF1">
    <property type="entry name" value="N-ACETYLNEURAMINATE LYASE"/>
    <property type="match status" value="1"/>
</dbReference>
<evidence type="ECO:0000313" key="6">
    <source>
        <dbReference type="EMBL" id="SFO55882.1"/>
    </source>
</evidence>
<accession>A0A1I5I5M9</accession>
<evidence type="ECO:0000256" key="2">
    <source>
        <dbReference type="ARBA" id="ARBA00023270"/>
    </source>
</evidence>
<dbReference type="GO" id="GO:0019262">
    <property type="term" value="P:N-acetylneuraminate catabolic process"/>
    <property type="evidence" value="ECO:0007669"/>
    <property type="project" value="TreeGrafter"/>
</dbReference>
<dbReference type="RefSeq" id="WP_075021946.1">
    <property type="nucleotide sequence ID" value="NZ_FOVH01000007.1"/>
</dbReference>
<comment type="similarity">
    <text evidence="3">Belongs to the DapA family.</text>
</comment>